<dbReference type="SMART" id="SM01083">
    <property type="entry name" value="Cir_N"/>
    <property type="match status" value="1"/>
</dbReference>
<dbReference type="GO" id="GO:0003714">
    <property type="term" value="F:transcription corepressor activity"/>
    <property type="evidence" value="ECO:0007669"/>
    <property type="project" value="InterPro"/>
</dbReference>
<dbReference type="AlphaFoldDB" id="A0A9W7DYK3"/>
<organism evidence="3 4">
    <name type="scientific">Triparma retinervis</name>
    <dbReference type="NCBI Taxonomy" id="2557542"/>
    <lineage>
        <taxon>Eukaryota</taxon>
        <taxon>Sar</taxon>
        <taxon>Stramenopiles</taxon>
        <taxon>Ochrophyta</taxon>
        <taxon>Bolidophyceae</taxon>
        <taxon>Parmales</taxon>
        <taxon>Triparmaceae</taxon>
        <taxon>Triparma</taxon>
    </lineage>
</organism>
<reference evidence="3" key="1">
    <citation type="submission" date="2022-07" db="EMBL/GenBank/DDBJ databases">
        <title>Genome analysis of Parmales, a sister group of diatoms, reveals the evolutionary specialization of diatoms from phago-mixotrophs to photoautotrophs.</title>
        <authorList>
            <person name="Ban H."/>
            <person name="Sato S."/>
            <person name="Yoshikawa S."/>
            <person name="Kazumasa Y."/>
            <person name="Nakamura Y."/>
            <person name="Ichinomiya M."/>
            <person name="Saitoh K."/>
            <person name="Sato N."/>
            <person name="Blanc-Mathieu R."/>
            <person name="Endo H."/>
            <person name="Kuwata A."/>
            <person name="Ogata H."/>
        </authorList>
    </citation>
    <scope>NUCLEOTIDE SEQUENCE</scope>
</reference>
<dbReference type="EMBL" id="BRXZ01005167">
    <property type="protein sequence ID" value="GMH61309.1"/>
    <property type="molecule type" value="Genomic_DNA"/>
</dbReference>
<evidence type="ECO:0000313" key="3">
    <source>
        <dbReference type="EMBL" id="GMH61309.1"/>
    </source>
</evidence>
<dbReference type="PANTHER" id="PTHR13151">
    <property type="entry name" value="CBF1 INTERACTING COREPRESSOR CIR"/>
    <property type="match status" value="1"/>
</dbReference>
<dbReference type="PANTHER" id="PTHR13151:SF2">
    <property type="entry name" value="COREPRESSOR INTERACTING WITH RBPJ 1"/>
    <property type="match status" value="1"/>
</dbReference>
<evidence type="ECO:0000256" key="1">
    <source>
        <dbReference type="SAM" id="Coils"/>
    </source>
</evidence>
<proteinExistence type="predicted"/>
<dbReference type="OrthoDB" id="6253837at2759"/>
<evidence type="ECO:0000313" key="4">
    <source>
        <dbReference type="Proteomes" id="UP001165082"/>
    </source>
</evidence>
<name>A0A9W7DYK3_9STRA</name>
<feature type="coiled-coil region" evidence="1">
    <location>
        <begin position="25"/>
        <end position="55"/>
    </location>
</feature>
<dbReference type="GO" id="GO:0005634">
    <property type="term" value="C:nucleus"/>
    <property type="evidence" value="ECO:0007669"/>
    <property type="project" value="TreeGrafter"/>
</dbReference>
<feature type="domain" description="CBF1-interacting co-repressor CIR N-terminal" evidence="2">
    <location>
        <begin position="10"/>
        <end position="46"/>
    </location>
</feature>
<gene>
    <name evidence="3" type="ORF">TrRE_jg13488</name>
</gene>
<dbReference type="InterPro" id="IPR040014">
    <property type="entry name" value="CIR1"/>
</dbReference>
<protein>
    <recommendedName>
        <fullName evidence="2">CBF1-interacting co-repressor CIR N-terminal domain-containing protein</fullName>
    </recommendedName>
</protein>
<comment type="caution">
    <text evidence="3">The sequence shown here is derived from an EMBL/GenBank/DDBJ whole genome shotgun (WGS) entry which is preliminary data.</text>
</comment>
<keyword evidence="4" id="KW-1185">Reference proteome</keyword>
<evidence type="ECO:0000259" key="2">
    <source>
        <dbReference type="SMART" id="SM01083"/>
    </source>
</evidence>
<keyword evidence="1" id="KW-0175">Coiled coil</keyword>
<accession>A0A9W7DYK3</accession>
<dbReference type="InterPro" id="IPR019339">
    <property type="entry name" value="CIR_N_dom"/>
</dbReference>
<feature type="non-terminal residue" evidence="3">
    <location>
        <position position="254"/>
    </location>
</feature>
<dbReference type="Proteomes" id="UP001165082">
    <property type="component" value="Unassembled WGS sequence"/>
</dbReference>
<sequence length="254" mass="28709">MSLSFLQKKSWHTAKSSNVKEVWLKEEEAKKLKKKNAERDEVIKREKEAEELERSMTGEIGGNKASLSFMYKEPEANKEDEKSFVQSVDDSHVEYDDADDDAARAFKRMMAGVVEVENKIGFGEKEEGEEGVKDVWEKAQVEDDLYKEANKDLSALEKATGKKRKITGSLASQVEMFPELKNAPVAKGLQHTSVSIKFNPLGKQFRQVKCMKCGAFGHQKGDRECRVGGWDPFNHTGASFARVKTSEPKAKQRR</sequence>